<accession>A0ABX6JXU4</accession>
<keyword evidence="2" id="KW-1133">Transmembrane helix</keyword>
<dbReference type="EMBL" id="CP049933">
    <property type="protein sequence ID" value="QIM19146.1"/>
    <property type="molecule type" value="Genomic_DNA"/>
</dbReference>
<organism evidence="3 4">
    <name type="scientific">Leucobacter coleopterorum</name>
    <dbReference type="NCBI Taxonomy" id="2714933"/>
    <lineage>
        <taxon>Bacteria</taxon>
        <taxon>Bacillati</taxon>
        <taxon>Actinomycetota</taxon>
        <taxon>Actinomycetes</taxon>
        <taxon>Micrococcales</taxon>
        <taxon>Microbacteriaceae</taxon>
        <taxon>Leucobacter</taxon>
    </lineage>
</organism>
<evidence type="ECO:0000313" key="4">
    <source>
        <dbReference type="Proteomes" id="UP000503441"/>
    </source>
</evidence>
<sequence>MSTLRDPVGPKDRKVYIRRRILVLAGLLAVIAVIVLIIVKPGSGDAPDRASDVKVPSDIAPTPTGDAKTSKEPQACESAELRVTAITNKTDYAEGELPELSLSVENTGSKACTADLGTQGMQFVITSGDDQVWRSVDCQTDPESKMVILDPGKPLESEAISWDRTRSSEDTCDVSREPVGAGGATYHLQATAAGVTGAETAPFLLN</sequence>
<dbReference type="Proteomes" id="UP000503441">
    <property type="component" value="Chromosome"/>
</dbReference>
<keyword evidence="4" id="KW-1185">Reference proteome</keyword>
<dbReference type="RefSeq" id="WP_166331392.1">
    <property type="nucleotide sequence ID" value="NZ_CP049933.1"/>
</dbReference>
<protein>
    <recommendedName>
        <fullName evidence="5">DUF4232 domain-containing protein</fullName>
    </recommendedName>
</protein>
<keyword evidence="2" id="KW-0812">Transmembrane</keyword>
<gene>
    <name evidence="3" type="ORF">G7066_12250</name>
</gene>
<feature type="region of interest" description="Disordered" evidence="1">
    <location>
        <begin position="43"/>
        <end position="73"/>
    </location>
</feature>
<keyword evidence="2" id="KW-0472">Membrane</keyword>
<evidence type="ECO:0000313" key="3">
    <source>
        <dbReference type="EMBL" id="QIM19146.1"/>
    </source>
</evidence>
<reference evidence="3 4" key="1">
    <citation type="submission" date="2020-03" db="EMBL/GenBank/DDBJ databases">
        <title>Leucobacter sp. nov., isolated from beetles.</title>
        <authorList>
            <person name="Hyun D.-W."/>
            <person name="Bae J.-W."/>
        </authorList>
    </citation>
    <scope>NUCLEOTIDE SEQUENCE [LARGE SCALE GENOMIC DNA]</scope>
    <source>
        <strain evidence="3 4">HDW9A</strain>
    </source>
</reference>
<name>A0ABX6JXU4_9MICO</name>
<feature type="transmembrane region" description="Helical" evidence="2">
    <location>
        <begin position="21"/>
        <end position="39"/>
    </location>
</feature>
<evidence type="ECO:0008006" key="5">
    <source>
        <dbReference type="Google" id="ProtNLM"/>
    </source>
</evidence>
<proteinExistence type="predicted"/>
<evidence type="ECO:0000256" key="2">
    <source>
        <dbReference type="SAM" id="Phobius"/>
    </source>
</evidence>
<evidence type="ECO:0000256" key="1">
    <source>
        <dbReference type="SAM" id="MobiDB-lite"/>
    </source>
</evidence>